<evidence type="ECO:0000256" key="2">
    <source>
        <dbReference type="ARBA" id="ARBA00022692"/>
    </source>
</evidence>
<dbReference type="GO" id="GO:0005230">
    <property type="term" value="F:extracellular ligand-gated monoatomic ion channel activity"/>
    <property type="evidence" value="ECO:0007669"/>
    <property type="project" value="InterPro"/>
</dbReference>
<organism evidence="8 9">
    <name type="scientific">Kryptolebias marmoratus</name>
    <name type="common">Mangrove killifish</name>
    <name type="synonym">Rivulus marmoratus</name>
    <dbReference type="NCBI Taxonomy" id="37003"/>
    <lineage>
        <taxon>Eukaryota</taxon>
        <taxon>Metazoa</taxon>
        <taxon>Chordata</taxon>
        <taxon>Craniata</taxon>
        <taxon>Vertebrata</taxon>
        <taxon>Euteleostomi</taxon>
        <taxon>Actinopterygii</taxon>
        <taxon>Neopterygii</taxon>
        <taxon>Teleostei</taxon>
        <taxon>Neoteleostei</taxon>
        <taxon>Acanthomorphata</taxon>
        <taxon>Ovalentaria</taxon>
        <taxon>Atherinomorphae</taxon>
        <taxon>Cyprinodontiformes</taxon>
        <taxon>Rivulidae</taxon>
        <taxon>Kryptolebias</taxon>
    </lineage>
</organism>
<dbReference type="Ensembl" id="ENSKMAT00000009375.1">
    <property type="protein sequence ID" value="ENSKMAP00000009239.1"/>
    <property type="gene ID" value="ENSKMAG00000006922.1"/>
</dbReference>
<sequence>MNLTSSNSLLEIMRPVKNWTDPTLVKVDMVLYGILGLVSVLFYWMNDFLTWNSSDFCGIDELFLPRSMLWIPDIIIKQEIHKGEEKYCPGVIKSLKGFILVHCLFFPFDVQQCNITFLSMEPCSVLHTVRSLVLGSARNDSTLLKLSEQRPFLYVINFIIPMVYLLVLDLGAFFLSESGGDKLSFKVTLLLSISVLLLILKDILPSTEVCLPLIGEQPQKLIFIMFNLVFLSLSADEEYGHVKPEEAPRRDADLLRTILDEVKSAQQKTESQKKQKMKPGFCRKLAKIVDILFFLLYFLAVLMLMTYICMAWVEF</sequence>
<keyword evidence="2 5" id="KW-0812">Transmembrane</keyword>
<feature type="domain" description="Neurotransmitter-gated ion-channel transmembrane" evidence="7">
    <location>
        <begin position="159"/>
        <end position="233"/>
    </location>
</feature>
<dbReference type="AlphaFoldDB" id="A0A3Q3ADG3"/>
<feature type="transmembrane region" description="Helical" evidence="5">
    <location>
        <begin position="291"/>
        <end position="313"/>
    </location>
</feature>
<comment type="subcellular location">
    <subcellularLocation>
        <location evidence="1">Membrane</location>
        <topology evidence="1">Multi-pass membrane protein</topology>
    </subcellularLocation>
</comment>
<feature type="transmembrane region" description="Helical" evidence="5">
    <location>
        <begin position="152"/>
        <end position="175"/>
    </location>
</feature>
<dbReference type="OMA" id="NITNGWR"/>
<feature type="domain" description="Neurotransmitter-gated ion-channel ligand-binding" evidence="6">
    <location>
        <begin position="13"/>
        <end position="120"/>
    </location>
</feature>
<feature type="transmembrane region" description="Helical" evidence="5">
    <location>
        <begin position="29"/>
        <end position="45"/>
    </location>
</feature>
<dbReference type="InterPro" id="IPR036734">
    <property type="entry name" value="Neur_chan_lig-bd_sf"/>
</dbReference>
<evidence type="ECO:0000256" key="4">
    <source>
        <dbReference type="ARBA" id="ARBA00023136"/>
    </source>
</evidence>
<keyword evidence="9" id="KW-1185">Reference proteome</keyword>
<dbReference type="SUPFAM" id="SSF63712">
    <property type="entry name" value="Nicotinic receptor ligand binding domain-like"/>
    <property type="match status" value="1"/>
</dbReference>
<evidence type="ECO:0000313" key="8">
    <source>
        <dbReference type="Ensembl" id="ENSKMAP00000009239.1"/>
    </source>
</evidence>
<reference evidence="8" key="2">
    <citation type="submission" date="2025-09" db="UniProtKB">
        <authorList>
            <consortium name="Ensembl"/>
        </authorList>
    </citation>
    <scope>IDENTIFICATION</scope>
</reference>
<dbReference type="Pfam" id="PF02931">
    <property type="entry name" value="Neur_chan_LBD"/>
    <property type="match status" value="1"/>
</dbReference>
<dbReference type="GeneTree" id="ENSGT00940000163471"/>
<evidence type="ECO:0000256" key="5">
    <source>
        <dbReference type="SAM" id="Phobius"/>
    </source>
</evidence>
<evidence type="ECO:0000256" key="3">
    <source>
        <dbReference type="ARBA" id="ARBA00022989"/>
    </source>
</evidence>
<name>A0A3Q3ADG3_KRYMA</name>
<evidence type="ECO:0008006" key="10">
    <source>
        <dbReference type="Google" id="ProtNLM"/>
    </source>
</evidence>
<dbReference type="PANTHER" id="PTHR18945">
    <property type="entry name" value="NEUROTRANSMITTER GATED ION CHANNEL"/>
    <property type="match status" value="1"/>
</dbReference>
<dbReference type="InterPro" id="IPR006029">
    <property type="entry name" value="Neurotrans-gated_channel_TM"/>
</dbReference>
<feature type="transmembrane region" description="Helical" evidence="5">
    <location>
        <begin position="187"/>
        <end position="204"/>
    </location>
</feature>
<dbReference type="GO" id="GO:0004888">
    <property type="term" value="F:transmembrane signaling receptor activity"/>
    <property type="evidence" value="ECO:0007669"/>
    <property type="project" value="InterPro"/>
</dbReference>
<proteinExistence type="predicted"/>
<reference evidence="8" key="1">
    <citation type="submission" date="2025-08" db="UniProtKB">
        <authorList>
            <consortium name="Ensembl"/>
        </authorList>
    </citation>
    <scope>IDENTIFICATION</scope>
</reference>
<dbReference type="SUPFAM" id="SSF90112">
    <property type="entry name" value="Neurotransmitter-gated ion-channel transmembrane pore"/>
    <property type="match status" value="1"/>
</dbReference>
<evidence type="ECO:0000259" key="6">
    <source>
        <dbReference type="Pfam" id="PF02931"/>
    </source>
</evidence>
<dbReference type="InterPro" id="IPR038050">
    <property type="entry name" value="Neuro_actylchol_rec"/>
</dbReference>
<dbReference type="InterPro" id="IPR036719">
    <property type="entry name" value="Neuro-gated_channel_TM_sf"/>
</dbReference>
<keyword evidence="4 5" id="KW-0472">Membrane</keyword>
<evidence type="ECO:0000259" key="7">
    <source>
        <dbReference type="Pfam" id="PF02932"/>
    </source>
</evidence>
<dbReference type="InterPro" id="IPR006202">
    <property type="entry name" value="Neur_chan_lig-bd"/>
</dbReference>
<keyword evidence="3 5" id="KW-1133">Transmembrane helix</keyword>
<dbReference type="GO" id="GO:0016020">
    <property type="term" value="C:membrane"/>
    <property type="evidence" value="ECO:0007669"/>
    <property type="project" value="UniProtKB-SubCell"/>
</dbReference>
<accession>A0A3Q3ADG3</accession>
<evidence type="ECO:0000256" key="1">
    <source>
        <dbReference type="ARBA" id="ARBA00004141"/>
    </source>
</evidence>
<dbReference type="Gene3D" id="2.70.170.10">
    <property type="entry name" value="Neurotransmitter-gated ion-channel ligand-binding domain"/>
    <property type="match status" value="1"/>
</dbReference>
<dbReference type="Gene3D" id="1.20.58.390">
    <property type="entry name" value="Neurotransmitter-gated ion-channel transmembrane domain"/>
    <property type="match status" value="1"/>
</dbReference>
<protein>
    <recommendedName>
        <fullName evidence="10">Neurotransmitter-gated ion-channel transmembrane domain-containing protein</fullName>
    </recommendedName>
</protein>
<dbReference type="Pfam" id="PF02932">
    <property type="entry name" value="Neur_chan_memb"/>
    <property type="match status" value="1"/>
</dbReference>
<dbReference type="InterPro" id="IPR006201">
    <property type="entry name" value="Neur_channel"/>
</dbReference>
<evidence type="ECO:0000313" key="9">
    <source>
        <dbReference type="Proteomes" id="UP000264800"/>
    </source>
</evidence>
<dbReference type="Proteomes" id="UP000264800">
    <property type="component" value="Unplaced"/>
</dbReference>